<feature type="transmembrane region" description="Helical" evidence="15">
    <location>
        <begin position="452"/>
        <end position="476"/>
    </location>
</feature>
<dbReference type="Pfam" id="PF00702">
    <property type="entry name" value="Hydrolase"/>
    <property type="match status" value="1"/>
</dbReference>
<evidence type="ECO:0000256" key="8">
    <source>
        <dbReference type="ARBA" id="ARBA00022741"/>
    </source>
</evidence>
<keyword evidence="11" id="KW-1278">Translocase</keyword>
<dbReference type="PANTHER" id="PTHR43520">
    <property type="entry name" value="ATP7, ISOFORM B"/>
    <property type="match status" value="1"/>
</dbReference>
<evidence type="ECO:0000256" key="15">
    <source>
        <dbReference type="RuleBase" id="RU362081"/>
    </source>
</evidence>
<dbReference type="GO" id="GO:0005507">
    <property type="term" value="F:copper ion binding"/>
    <property type="evidence" value="ECO:0007669"/>
    <property type="project" value="TreeGrafter"/>
</dbReference>
<protein>
    <submittedName>
        <fullName evidence="18">Cu2+-exporting ATPase</fullName>
    </submittedName>
</protein>
<dbReference type="InterPro" id="IPR006121">
    <property type="entry name" value="HMA_dom"/>
</dbReference>
<dbReference type="InterPro" id="IPR036163">
    <property type="entry name" value="HMA_dom_sf"/>
</dbReference>
<comment type="subcellular location">
    <subcellularLocation>
        <location evidence="1">Cell membrane</location>
        <topology evidence="1">Multi-pass membrane protein</topology>
    </subcellularLocation>
</comment>
<dbReference type="FunFam" id="2.70.150.10:FF:000020">
    <property type="entry name" value="Copper-exporting P-type ATPase A"/>
    <property type="match status" value="1"/>
</dbReference>
<dbReference type="SUPFAM" id="SSF81653">
    <property type="entry name" value="Calcium ATPase, transduction domain A"/>
    <property type="match status" value="1"/>
</dbReference>
<dbReference type="InterPro" id="IPR018303">
    <property type="entry name" value="ATPase_P-typ_P_site"/>
</dbReference>
<keyword evidence="14 15" id="KW-0472">Membrane</keyword>
<dbReference type="InterPro" id="IPR059000">
    <property type="entry name" value="ATPase_P-type_domA"/>
</dbReference>
<evidence type="ECO:0000256" key="16">
    <source>
        <dbReference type="SAM" id="MobiDB-lite"/>
    </source>
</evidence>
<feature type="transmembrane region" description="Helical" evidence="15">
    <location>
        <begin position="425"/>
        <end position="446"/>
    </location>
</feature>
<dbReference type="SUPFAM" id="SSF55008">
    <property type="entry name" value="HMA, heavy metal-associated domain"/>
    <property type="match status" value="1"/>
</dbReference>
<name>A0A498CE72_9GAMM</name>
<dbReference type="Pfam" id="PF00122">
    <property type="entry name" value="E1-E2_ATPase"/>
    <property type="match status" value="1"/>
</dbReference>
<feature type="transmembrane region" description="Helical" evidence="15">
    <location>
        <begin position="751"/>
        <end position="771"/>
    </location>
</feature>
<dbReference type="InterPro" id="IPR001757">
    <property type="entry name" value="P_typ_ATPase"/>
</dbReference>
<comment type="similarity">
    <text evidence="2 15">Belongs to the cation transport ATPase (P-type) (TC 3.A.3) family. Type IB subfamily.</text>
</comment>
<dbReference type="GO" id="GO:0005886">
    <property type="term" value="C:plasma membrane"/>
    <property type="evidence" value="ECO:0007669"/>
    <property type="project" value="UniProtKB-SubCell"/>
</dbReference>
<dbReference type="OrthoDB" id="9814270at2"/>
<evidence type="ECO:0000313" key="18">
    <source>
        <dbReference type="EMBL" id="RLK50738.1"/>
    </source>
</evidence>
<dbReference type="PRINTS" id="PR00943">
    <property type="entry name" value="CUATPASE"/>
</dbReference>
<dbReference type="NCBIfam" id="TIGR01494">
    <property type="entry name" value="ATPase_P-type"/>
    <property type="match status" value="1"/>
</dbReference>
<dbReference type="InterPro" id="IPR023299">
    <property type="entry name" value="ATPase_P-typ_cyto_dom_N"/>
</dbReference>
<dbReference type="SUPFAM" id="SSF56784">
    <property type="entry name" value="HAD-like"/>
    <property type="match status" value="1"/>
</dbReference>
<dbReference type="Proteomes" id="UP000275461">
    <property type="component" value="Unassembled WGS sequence"/>
</dbReference>
<evidence type="ECO:0000256" key="3">
    <source>
        <dbReference type="ARBA" id="ARBA00022448"/>
    </source>
</evidence>
<evidence type="ECO:0000256" key="10">
    <source>
        <dbReference type="ARBA" id="ARBA00022842"/>
    </source>
</evidence>
<evidence type="ECO:0000256" key="5">
    <source>
        <dbReference type="ARBA" id="ARBA00022553"/>
    </source>
</evidence>
<dbReference type="GO" id="GO:0060003">
    <property type="term" value="P:copper ion export"/>
    <property type="evidence" value="ECO:0007669"/>
    <property type="project" value="UniProtKB-ARBA"/>
</dbReference>
<dbReference type="CDD" id="cd02079">
    <property type="entry name" value="P-type_ATPase_HM"/>
    <property type="match status" value="1"/>
</dbReference>
<dbReference type="InterPro" id="IPR027256">
    <property type="entry name" value="P-typ_ATPase_IB"/>
</dbReference>
<keyword evidence="4 15" id="KW-1003">Cell membrane</keyword>
<evidence type="ECO:0000256" key="12">
    <source>
        <dbReference type="ARBA" id="ARBA00022989"/>
    </source>
</evidence>
<dbReference type="Gene3D" id="3.40.50.1000">
    <property type="entry name" value="HAD superfamily/HAD-like"/>
    <property type="match status" value="1"/>
</dbReference>
<evidence type="ECO:0000256" key="9">
    <source>
        <dbReference type="ARBA" id="ARBA00022840"/>
    </source>
</evidence>
<dbReference type="PRINTS" id="PR00119">
    <property type="entry name" value="CATATPASE"/>
</dbReference>
<keyword evidence="12 15" id="KW-1133">Transmembrane helix</keyword>
<feature type="domain" description="HMA" evidence="17">
    <location>
        <begin position="92"/>
        <end position="158"/>
    </location>
</feature>
<dbReference type="Pfam" id="PF12156">
    <property type="entry name" value="ATPase-cat_bd"/>
    <property type="match status" value="1"/>
</dbReference>
<dbReference type="PROSITE" id="PS00154">
    <property type="entry name" value="ATPASE_E1_E2"/>
    <property type="match status" value="1"/>
</dbReference>
<evidence type="ECO:0000313" key="19">
    <source>
        <dbReference type="Proteomes" id="UP000275461"/>
    </source>
</evidence>
<evidence type="ECO:0000256" key="13">
    <source>
        <dbReference type="ARBA" id="ARBA00023065"/>
    </source>
</evidence>
<evidence type="ECO:0000256" key="2">
    <source>
        <dbReference type="ARBA" id="ARBA00006024"/>
    </source>
</evidence>
<keyword evidence="19" id="KW-1185">Reference proteome</keyword>
<evidence type="ECO:0000259" key="17">
    <source>
        <dbReference type="PROSITE" id="PS50846"/>
    </source>
</evidence>
<dbReference type="Gene3D" id="3.40.1110.10">
    <property type="entry name" value="Calcium-transporting ATPase, cytoplasmic domain N"/>
    <property type="match status" value="1"/>
</dbReference>
<keyword evidence="3" id="KW-0813">Transport</keyword>
<gene>
    <name evidence="18" type="ORF">DFR31_0644</name>
</gene>
<feature type="transmembrane region" description="Helical" evidence="15">
    <location>
        <begin position="249"/>
        <end position="267"/>
    </location>
</feature>
<feature type="transmembrane region" description="Helical" evidence="15">
    <location>
        <begin position="273"/>
        <end position="291"/>
    </location>
</feature>
<dbReference type="InterPro" id="IPR023214">
    <property type="entry name" value="HAD_sf"/>
</dbReference>
<evidence type="ECO:0000256" key="6">
    <source>
        <dbReference type="ARBA" id="ARBA00022692"/>
    </source>
</evidence>
<accession>A0A498CE72</accession>
<dbReference type="NCBIfam" id="TIGR01512">
    <property type="entry name" value="ATPase-IB2_Cd"/>
    <property type="match status" value="1"/>
</dbReference>
<evidence type="ECO:0000256" key="14">
    <source>
        <dbReference type="ARBA" id="ARBA00023136"/>
    </source>
</evidence>
<evidence type="ECO:0000256" key="4">
    <source>
        <dbReference type="ARBA" id="ARBA00022475"/>
    </source>
</evidence>
<dbReference type="GO" id="GO:0005524">
    <property type="term" value="F:ATP binding"/>
    <property type="evidence" value="ECO:0007669"/>
    <property type="project" value="UniProtKB-UniRule"/>
</dbReference>
<dbReference type="InterPro" id="IPR008250">
    <property type="entry name" value="ATPase_P-typ_transduc_dom_A_sf"/>
</dbReference>
<dbReference type="NCBIfam" id="TIGR01511">
    <property type="entry name" value="ATPase-IB1_Cu"/>
    <property type="match status" value="1"/>
</dbReference>
<sequence length="827" mass="89114">MTEKCFHCGEVVPPGEDRTVTVQGEEQPVCCTGCHAVANMILGSGLEKFYQVRTSAGGRPDDEAVAASPDQWSAYDRDEIQSDFVQVGDGPREGSFLVENLYCAACGWLIEHLLGQVDGVLDVRVNAATGRAVIRWDQARAPLSYLLREMARLGYRAHPLRADKVQSMAQQERRKALRRLIVSGLGMMQVMMMGIGLYMGAHYGMDSVHEQFLRLISMLVATPVLLYSGAPFFIGAWRDIRARTVGMDVPVSLAIGLTYSASVWWTLTDGPKVYFDSVVMFIFFLGIARFAEMAARHKANETTDALARLIPSNATRVTEQGEELVPVSQLEAGDIVLVRPGETVPADGELIWGEGNLDESLLTGESLPQLRSQGERVIGGSLNTSGVFRLRVHALGQDTVLSSISRLLARAQADRPRLARVANWVAARFISVVLVAAAGVFAWWWQHDPVQAFPVLMACLAATCPCALAMATPMAIAGGTNRLARAGLLITQRDALETMTKVSHVVFDKTGTLTQGALRLDQVEVLVDEPGVHKSTVLELAGALERHSEHPIARAFDGLGQGLAFEDVEAVRGDGVRGRLDGVEYRIGLPRFACAEAGREGEGSSQGSWVVLAREGQPLARFHLVDSPREDAAELVAALKARGLQVELASGDHPAVVKAVARSLGISEWRARMRPEDKLARIRELQADGSKVAMVGDGLNDAPVLAGADVAIAMNSGTTLAQTTADMVLLGDRLAPVERGFHWARQSRRIMIQNLTLSACYNFSALPLAAVGILTPWMAALGMAGSSILVILNASRLSRGQRNLSSCPVPLDRGKISSQPVPGGSEA</sequence>
<dbReference type="RefSeq" id="WP_121441201.1">
    <property type="nucleotide sequence ID" value="NZ_RCDA01000001.1"/>
</dbReference>
<keyword evidence="6 15" id="KW-0812">Transmembrane</keyword>
<dbReference type="InterPro" id="IPR021993">
    <property type="entry name" value="ATPase-cat-bd"/>
</dbReference>
<comment type="caution">
    <text evidence="18">The sequence shown here is derived from an EMBL/GenBank/DDBJ whole genome shotgun (WGS) entry which is preliminary data.</text>
</comment>
<evidence type="ECO:0000256" key="7">
    <source>
        <dbReference type="ARBA" id="ARBA00022723"/>
    </source>
</evidence>
<evidence type="ECO:0000256" key="1">
    <source>
        <dbReference type="ARBA" id="ARBA00004651"/>
    </source>
</evidence>
<dbReference type="GO" id="GO:0043682">
    <property type="term" value="F:P-type divalent copper transporter activity"/>
    <property type="evidence" value="ECO:0007669"/>
    <property type="project" value="TreeGrafter"/>
</dbReference>
<dbReference type="PANTHER" id="PTHR43520:SF5">
    <property type="entry name" value="CATION-TRANSPORTING P-TYPE ATPASE-RELATED"/>
    <property type="match status" value="1"/>
</dbReference>
<keyword evidence="13" id="KW-0406">Ion transport</keyword>
<feature type="transmembrane region" description="Helical" evidence="15">
    <location>
        <begin position="212"/>
        <end position="237"/>
    </location>
</feature>
<dbReference type="EMBL" id="RCDA01000001">
    <property type="protein sequence ID" value="RLK50738.1"/>
    <property type="molecule type" value="Genomic_DNA"/>
</dbReference>
<keyword evidence="9 15" id="KW-0067">ATP-binding</keyword>
<dbReference type="NCBIfam" id="TIGR01525">
    <property type="entry name" value="ATPase-IB_hvy"/>
    <property type="match status" value="1"/>
</dbReference>
<keyword evidence="10" id="KW-0460">Magnesium</keyword>
<dbReference type="Gene3D" id="3.30.70.100">
    <property type="match status" value="1"/>
</dbReference>
<dbReference type="Pfam" id="PF00403">
    <property type="entry name" value="HMA"/>
    <property type="match status" value="1"/>
</dbReference>
<feature type="transmembrane region" description="Helical" evidence="15">
    <location>
        <begin position="180"/>
        <end position="200"/>
    </location>
</feature>
<keyword evidence="8 15" id="KW-0547">Nucleotide-binding</keyword>
<dbReference type="AlphaFoldDB" id="A0A498CE72"/>
<organism evidence="18 19">
    <name type="scientific">Alkalispirillum mobile</name>
    <dbReference type="NCBI Taxonomy" id="85925"/>
    <lineage>
        <taxon>Bacteria</taxon>
        <taxon>Pseudomonadati</taxon>
        <taxon>Pseudomonadota</taxon>
        <taxon>Gammaproteobacteria</taxon>
        <taxon>Chromatiales</taxon>
        <taxon>Ectothiorhodospiraceae</taxon>
        <taxon>Alkalispirillum</taxon>
    </lineage>
</organism>
<keyword evidence="5" id="KW-0597">Phosphoprotein</keyword>
<dbReference type="GO" id="GO:0016887">
    <property type="term" value="F:ATP hydrolysis activity"/>
    <property type="evidence" value="ECO:0007669"/>
    <property type="project" value="InterPro"/>
</dbReference>
<dbReference type="GO" id="GO:0055070">
    <property type="term" value="P:copper ion homeostasis"/>
    <property type="evidence" value="ECO:0007669"/>
    <property type="project" value="TreeGrafter"/>
</dbReference>
<dbReference type="InterPro" id="IPR036412">
    <property type="entry name" value="HAD-like_sf"/>
</dbReference>
<evidence type="ECO:0000256" key="11">
    <source>
        <dbReference type="ARBA" id="ARBA00022967"/>
    </source>
</evidence>
<proteinExistence type="inferred from homology"/>
<reference evidence="18 19" key="1">
    <citation type="submission" date="2018-10" db="EMBL/GenBank/DDBJ databases">
        <title>Genomic Encyclopedia of Type Strains, Phase IV (KMG-IV): sequencing the most valuable type-strain genomes for metagenomic binning, comparative biology and taxonomic classification.</title>
        <authorList>
            <person name="Goeker M."/>
        </authorList>
    </citation>
    <scope>NUCLEOTIDE SEQUENCE [LARGE SCALE GENOMIC DNA]</scope>
    <source>
        <strain evidence="18 19">DSM 12769</strain>
    </source>
</reference>
<dbReference type="InterPro" id="IPR023298">
    <property type="entry name" value="ATPase_P-typ_TM_dom_sf"/>
</dbReference>
<dbReference type="Gene3D" id="2.70.150.10">
    <property type="entry name" value="Calcium-transporting ATPase, cytoplasmic transduction domain A"/>
    <property type="match status" value="1"/>
</dbReference>
<dbReference type="CDD" id="cd00371">
    <property type="entry name" value="HMA"/>
    <property type="match status" value="1"/>
</dbReference>
<dbReference type="PROSITE" id="PS50846">
    <property type="entry name" value="HMA_2"/>
    <property type="match status" value="1"/>
</dbReference>
<feature type="region of interest" description="Disordered" evidence="16">
    <location>
        <begin position="806"/>
        <end position="827"/>
    </location>
</feature>
<dbReference type="SUPFAM" id="SSF81665">
    <property type="entry name" value="Calcium ATPase, transmembrane domain M"/>
    <property type="match status" value="1"/>
</dbReference>
<keyword evidence="7 15" id="KW-0479">Metal-binding</keyword>